<comment type="function">
    <text evidence="6 9">Catalyzes cyclization of the linear tetrapyrrole, hydroxymethylbilane, to the macrocyclic uroporphyrinogen III.</text>
</comment>
<gene>
    <name evidence="11" type="ORF">ATO7_06910</name>
</gene>
<evidence type="ECO:0000313" key="11">
    <source>
        <dbReference type="EMBL" id="ORE89591.1"/>
    </source>
</evidence>
<dbReference type="PANTHER" id="PTHR38042">
    <property type="entry name" value="UROPORPHYRINOGEN-III SYNTHASE, CHLOROPLASTIC"/>
    <property type="match status" value="1"/>
</dbReference>
<dbReference type="Pfam" id="PF02602">
    <property type="entry name" value="HEM4"/>
    <property type="match status" value="1"/>
</dbReference>
<evidence type="ECO:0000256" key="3">
    <source>
        <dbReference type="ARBA" id="ARBA00013109"/>
    </source>
</evidence>
<evidence type="ECO:0000313" key="12">
    <source>
        <dbReference type="Proteomes" id="UP000192342"/>
    </source>
</evidence>
<dbReference type="Proteomes" id="UP000192342">
    <property type="component" value="Unassembled WGS sequence"/>
</dbReference>
<evidence type="ECO:0000256" key="7">
    <source>
        <dbReference type="ARBA" id="ARBA00040167"/>
    </source>
</evidence>
<dbReference type="UniPathway" id="UPA00251">
    <property type="reaction ID" value="UER00320"/>
</dbReference>
<organism evidence="11 12">
    <name type="scientific">Oceanococcus atlanticus</name>
    <dbReference type="NCBI Taxonomy" id="1317117"/>
    <lineage>
        <taxon>Bacteria</taxon>
        <taxon>Pseudomonadati</taxon>
        <taxon>Pseudomonadota</taxon>
        <taxon>Gammaproteobacteria</taxon>
        <taxon>Chromatiales</taxon>
        <taxon>Oceanococcaceae</taxon>
        <taxon>Oceanococcus</taxon>
    </lineage>
</organism>
<dbReference type="Gene3D" id="3.40.50.10090">
    <property type="match status" value="2"/>
</dbReference>
<dbReference type="GO" id="GO:0006782">
    <property type="term" value="P:protoporphyrinogen IX biosynthetic process"/>
    <property type="evidence" value="ECO:0007669"/>
    <property type="project" value="UniProtKB-UniRule"/>
</dbReference>
<keyword evidence="5 9" id="KW-0627">Porphyrin biosynthesis</keyword>
<evidence type="ECO:0000256" key="1">
    <source>
        <dbReference type="ARBA" id="ARBA00004772"/>
    </source>
</evidence>
<protein>
    <recommendedName>
        <fullName evidence="7 9">Uroporphyrinogen-III synthase</fullName>
        <ecNumber evidence="3 9">4.2.1.75</ecNumber>
    </recommendedName>
</protein>
<dbReference type="GO" id="GO:0004852">
    <property type="term" value="F:uroporphyrinogen-III synthase activity"/>
    <property type="evidence" value="ECO:0007669"/>
    <property type="project" value="UniProtKB-UniRule"/>
</dbReference>
<dbReference type="EC" id="4.2.1.75" evidence="3 9"/>
<evidence type="ECO:0000256" key="4">
    <source>
        <dbReference type="ARBA" id="ARBA00023239"/>
    </source>
</evidence>
<evidence type="ECO:0000259" key="10">
    <source>
        <dbReference type="Pfam" id="PF02602"/>
    </source>
</evidence>
<dbReference type="InterPro" id="IPR036108">
    <property type="entry name" value="4pyrrol_syn_uPrphyn_synt_sf"/>
</dbReference>
<dbReference type="InterPro" id="IPR003754">
    <property type="entry name" value="4pyrrol_synth_uPrphyn_synth"/>
</dbReference>
<reference evidence="11 12" key="1">
    <citation type="submission" date="2013-04" db="EMBL/GenBank/DDBJ databases">
        <title>Oceanococcus atlanticus 22II-S10r2 Genome Sequencing.</title>
        <authorList>
            <person name="Lai Q."/>
            <person name="Li G."/>
            <person name="Shao Z."/>
        </authorList>
    </citation>
    <scope>NUCLEOTIDE SEQUENCE [LARGE SCALE GENOMIC DNA]</scope>
    <source>
        <strain evidence="11 12">22II-S10r2</strain>
    </source>
</reference>
<keyword evidence="4 9" id="KW-0456">Lyase</keyword>
<sequence>MASPHILLTRPAAQIETTATRLEAAGYTTRALPLTRIAPPARQPRQADCRWAEQADWWIFTSRNAVDAACTIWPTAPQARIIAIGKATAAQLHAQRWPVHWTPPGGSSESLLGDPTAPSLQGRVALMAGSGGRRQIKQQLRARGCEVRKLLLYRRVGIDYAAAELNPLLDLRPKLVFSSGHGLRQWARLMQAHKLAQGLTLDTLVASPRLCKLARQLGFGAALRALPTMSDDALLTALNEWTHDRR</sequence>
<dbReference type="STRING" id="1317117.ATO7_06910"/>
<dbReference type="AlphaFoldDB" id="A0A1Y1SJX8"/>
<comment type="pathway">
    <text evidence="1 9">Porphyrin-containing compound metabolism; protoporphyrin-IX biosynthesis; coproporphyrinogen-III from 5-aminolevulinate: step 3/4.</text>
</comment>
<dbReference type="EMBL" id="AQQV01000001">
    <property type="protein sequence ID" value="ORE89591.1"/>
    <property type="molecule type" value="Genomic_DNA"/>
</dbReference>
<accession>A0A1Y1SJX8</accession>
<dbReference type="PANTHER" id="PTHR38042:SF1">
    <property type="entry name" value="UROPORPHYRINOGEN-III SYNTHASE, CHLOROPLASTIC"/>
    <property type="match status" value="1"/>
</dbReference>
<keyword evidence="12" id="KW-1185">Reference proteome</keyword>
<dbReference type="GO" id="GO:0006780">
    <property type="term" value="P:uroporphyrinogen III biosynthetic process"/>
    <property type="evidence" value="ECO:0007669"/>
    <property type="project" value="UniProtKB-UniRule"/>
</dbReference>
<proteinExistence type="inferred from homology"/>
<evidence type="ECO:0000256" key="5">
    <source>
        <dbReference type="ARBA" id="ARBA00023244"/>
    </source>
</evidence>
<comment type="caution">
    <text evidence="11">The sequence shown here is derived from an EMBL/GenBank/DDBJ whole genome shotgun (WGS) entry which is preliminary data.</text>
</comment>
<feature type="domain" description="Tetrapyrrole biosynthesis uroporphyrinogen III synthase" evidence="10">
    <location>
        <begin position="17"/>
        <end position="223"/>
    </location>
</feature>
<dbReference type="OrthoDB" id="9787650at2"/>
<comment type="similarity">
    <text evidence="2 9">Belongs to the uroporphyrinogen-III synthase family.</text>
</comment>
<name>A0A1Y1SJX8_9GAMM</name>
<evidence type="ECO:0000256" key="8">
    <source>
        <dbReference type="ARBA" id="ARBA00048617"/>
    </source>
</evidence>
<dbReference type="RefSeq" id="WP_158523084.1">
    <property type="nucleotide sequence ID" value="NZ_AQQV01000001.1"/>
</dbReference>
<evidence type="ECO:0000256" key="2">
    <source>
        <dbReference type="ARBA" id="ARBA00008133"/>
    </source>
</evidence>
<dbReference type="SUPFAM" id="SSF69618">
    <property type="entry name" value="HemD-like"/>
    <property type="match status" value="1"/>
</dbReference>
<comment type="catalytic activity">
    <reaction evidence="8 9">
        <text>hydroxymethylbilane = uroporphyrinogen III + H2O</text>
        <dbReference type="Rhea" id="RHEA:18965"/>
        <dbReference type="ChEBI" id="CHEBI:15377"/>
        <dbReference type="ChEBI" id="CHEBI:57308"/>
        <dbReference type="ChEBI" id="CHEBI:57845"/>
        <dbReference type="EC" id="4.2.1.75"/>
    </reaction>
</comment>
<evidence type="ECO:0000256" key="6">
    <source>
        <dbReference type="ARBA" id="ARBA00037589"/>
    </source>
</evidence>
<dbReference type="InterPro" id="IPR039793">
    <property type="entry name" value="UROS/Hem4"/>
</dbReference>
<evidence type="ECO:0000256" key="9">
    <source>
        <dbReference type="RuleBase" id="RU366031"/>
    </source>
</evidence>
<dbReference type="CDD" id="cd06578">
    <property type="entry name" value="HemD"/>
    <property type="match status" value="1"/>
</dbReference>